<feature type="compositionally biased region" description="Low complexity" evidence="1">
    <location>
        <begin position="46"/>
        <end position="61"/>
    </location>
</feature>
<reference evidence="3" key="1">
    <citation type="journal article" date="2011" name="Genome Res.">
        <title>Phylogeny-wide analysis of social amoeba genomes highlights ancient origins for complex intercellular communication.</title>
        <authorList>
            <person name="Heidel A.J."/>
            <person name="Lawal H.M."/>
            <person name="Felder M."/>
            <person name="Schilde C."/>
            <person name="Helps N.R."/>
            <person name="Tunggal B."/>
            <person name="Rivero F."/>
            <person name="John U."/>
            <person name="Schleicher M."/>
            <person name="Eichinger L."/>
            <person name="Platzer M."/>
            <person name="Noegel A.A."/>
            <person name="Schaap P."/>
            <person name="Gloeckner G."/>
        </authorList>
    </citation>
    <scope>NUCLEOTIDE SEQUENCE [LARGE SCALE GENOMIC DNA]</scope>
    <source>
        <strain evidence="3">SH3</strain>
    </source>
</reference>
<feature type="region of interest" description="Disordered" evidence="1">
    <location>
        <begin position="19"/>
        <end position="61"/>
    </location>
</feature>
<sequence length="453" mass="51170">MSKNNFLGLQIQDIKIKKEEEEQDDKDTITIDKLQINDDRDEKQNTNTSTTSTTTTTTIGADNVATTTTTGEKKKKKKKKNKKKKVTTVIEAGDIVDGVNDEHNYQYDYGKVIDVKNVDTSKPWDEAILGQYLKDAGFVKGSGNTPRNKADITPVYIEFANKLLSQLPDQSYRVNLTGHGMTDFEKAYSIIGSPVFEILQRHTPPSYTTIATLLVVTAYVLGFPGFGRGPLPNIVKETLVKMNKEIPRNEPDLSAKLLYTNNRYFGLVDQQHKIVWDKTKLTQYLLTNSIRKYTTTKYPPTEDNFSRILVLCKLVISLVIMKNNPSIYTQEMALESVQLKETVEEALDRLGRMALPFWGNKDWGYDMRQFVLGVTLLAFQTGISNFVHPPLIAGCLKTEILATLEYPHLEFDSDIQTAFNNIYQSINNTNSSNNNDNNNNKTTTTTTTTINNK</sequence>
<accession>F4QFD7</accession>
<dbReference type="RefSeq" id="XP_004350148.1">
    <property type="nucleotide sequence ID" value="XM_004350098.1"/>
</dbReference>
<feature type="region of interest" description="Disordered" evidence="1">
    <location>
        <begin position="429"/>
        <end position="453"/>
    </location>
</feature>
<keyword evidence="3" id="KW-1185">Reference proteome</keyword>
<dbReference type="AlphaFoldDB" id="F4QFD7"/>
<name>F4QFD7_CACFS</name>
<organism evidence="2 3">
    <name type="scientific">Cavenderia fasciculata</name>
    <name type="common">Slime mold</name>
    <name type="synonym">Dictyostelium fasciculatum</name>
    <dbReference type="NCBI Taxonomy" id="261658"/>
    <lineage>
        <taxon>Eukaryota</taxon>
        <taxon>Amoebozoa</taxon>
        <taxon>Evosea</taxon>
        <taxon>Eumycetozoa</taxon>
        <taxon>Dictyostelia</taxon>
        <taxon>Acytosteliales</taxon>
        <taxon>Cavenderiaceae</taxon>
        <taxon>Cavenderia</taxon>
    </lineage>
</organism>
<evidence type="ECO:0000313" key="3">
    <source>
        <dbReference type="Proteomes" id="UP000007797"/>
    </source>
</evidence>
<evidence type="ECO:0000256" key="1">
    <source>
        <dbReference type="SAM" id="MobiDB-lite"/>
    </source>
</evidence>
<dbReference type="EMBL" id="GL883029">
    <property type="protein sequence ID" value="EGG13444.1"/>
    <property type="molecule type" value="Genomic_DNA"/>
</dbReference>
<feature type="compositionally biased region" description="Basic and acidic residues" evidence="1">
    <location>
        <begin position="19"/>
        <end position="44"/>
    </location>
</feature>
<dbReference type="GeneID" id="14865643"/>
<protein>
    <submittedName>
        <fullName evidence="2">Uncharacterized protein</fullName>
    </submittedName>
</protein>
<gene>
    <name evidence="2" type="ORF">DFA_11205</name>
</gene>
<evidence type="ECO:0000313" key="2">
    <source>
        <dbReference type="EMBL" id="EGG13444.1"/>
    </source>
</evidence>
<dbReference type="Proteomes" id="UP000007797">
    <property type="component" value="Unassembled WGS sequence"/>
</dbReference>
<proteinExistence type="predicted"/>
<dbReference type="KEGG" id="dfa:DFA_11205"/>